<evidence type="ECO:0000313" key="3">
    <source>
        <dbReference type="Proteomes" id="UP000483820"/>
    </source>
</evidence>
<proteinExistence type="predicted"/>
<comment type="caution">
    <text evidence="2">The sequence shown here is derived from an EMBL/GenBank/DDBJ whole genome shotgun (WGS) entry which is preliminary data.</text>
</comment>
<reference evidence="2 3" key="1">
    <citation type="submission" date="2019-12" db="EMBL/GenBank/DDBJ databases">
        <title>Chromosome-level assembly of the Caenorhabditis remanei genome.</title>
        <authorList>
            <person name="Teterina A.A."/>
            <person name="Willis J.H."/>
            <person name="Phillips P.C."/>
        </authorList>
    </citation>
    <scope>NUCLEOTIDE SEQUENCE [LARGE SCALE GENOMIC DNA]</scope>
    <source>
        <strain evidence="2 3">PX506</strain>
        <tissue evidence="2">Whole organism</tissue>
    </source>
</reference>
<dbReference type="Proteomes" id="UP000483820">
    <property type="component" value="Chromosome III"/>
</dbReference>
<evidence type="ECO:0000256" key="1">
    <source>
        <dbReference type="SAM" id="MobiDB-lite"/>
    </source>
</evidence>
<dbReference type="EMBL" id="WUAV01000003">
    <property type="protein sequence ID" value="KAF1760602.1"/>
    <property type="molecule type" value="Genomic_DNA"/>
</dbReference>
<sequence>MGNKNGESVWQFDKTVNWVNERGKRIKSLGDSPQFELLRHLLRKFVESEHWRVQLFTLWNQQRVDDRFRKKRLRRRVGILIWRVDCFPIIVNGKTPAVAAASMSIDSNGLTGRLAMFRLSNEKNEDGSNGRQHEGGRFPASEK</sequence>
<accession>A0A6A5H2A5</accession>
<evidence type="ECO:0000313" key="2">
    <source>
        <dbReference type="EMBL" id="KAF1760602.1"/>
    </source>
</evidence>
<feature type="region of interest" description="Disordered" evidence="1">
    <location>
        <begin position="121"/>
        <end position="143"/>
    </location>
</feature>
<dbReference type="RefSeq" id="XP_053586658.1">
    <property type="nucleotide sequence ID" value="XM_053727081.1"/>
</dbReference>
<dbReference type="AlphaFoldDB" id="A0A6A5H2A5"/>
<name>A0A6A5H2A5_CAERE</name>
<dbReference type="GeneID" id="78774773"/>
<protein>
    <submittedName>
        <fullName evidence="2">Uncharacterized protein</fullName>
    </submittedName>
</protein>
<organism evidence="2 3">
    <name type="scientific">Caenorhabditis remanei</name>
    <name type="common">Caenorhabditis vulgaris</name>
    <dbReference type="NCBI Taxonomy" id="31234"/>
    <lineage>
        <taxon>Eukaryota</taxon>
        <taxon>Metazoa</taxon>
        <taxon>Ecdysozoa</taxon>
        <taxon>Nematoda</taxon>
        <taxon>Chromadorea</taxon>
        <taxon>Rhabditida</taxon>
        <taxon>Rhabditina</taxon>
        <taxon>Rhabditomorpha</taxon>
        <taxon>Rhabditoidea</taxon>
        <taxon>Rhabditidae</taxon>
        <taxon>Peloderinae</taxon>
        <taxon>Caenorhabditis</taxon>
    </lineage>
</organism>
<dbReference type="KEGG" id="crq:GCK72_008851"/>
<gene>
    <name evidence="2" type="ORF">GCK72_008851</name>
</gene>
<dbReference type="CTD" id="78774773"/>